<dbReference type="EMBL" id="MCIA01000035">
    <property type="protein sequence ID" value="RKD28251.1"/>
    <property type="molecule type" value="Genomic_DNA"/>
</dbReference>
<feature type="binding site" evidence="9">
    <location>
        <position position="131"/>
    </location>
    <ligand>
        <name>Zn(2+)</name>
        <dbReference type="ChEBI" id="CHEBI:29105"/>
        <note>catalytic</note>
    </ligand>
</feature>
<evidence type="ECO:0000256" key="9">
    <source>
        <dbReference type="HAMAP-Rule" id="MF_00009"/>
    </source>
</evidence>
<keyword evidence="2 9" id="KW-0690">Ribosome biogenesis</keyword>
<dbReference type="Proteomes" id="UP000284277">
    <property type="component" value="Unassembled WGS sequence"/>
</dbReference>
<keyword evidence="5 9" id="KW-0479">Metal-binding</keyword>
<dbReference type="HAMAP" id="MF_00009">
    <property type="entry name" value="Endoribonucl_YbeY"/>
    <property type="match status" value="1"/>
</dbReference>
<dbReference type="PANTHER" id="PTHR46986">
    <property type="entry name" value="ENDORIBONUCLEASE YBEY, CHLOROPLASTIC"/>
    <property type="match status" value="1"/>
</dbReference>
<evidence type="ECO:0000256" key="2">
    <source>
        <dbReference type="ARBA" id="ARBA00022517"/>
    </source>
</evidence>
<reference evidence="10 11" key="1">
    <citation type="submission" date="2016-08" db="EMBL/GenBank/DDBJ databases">
        <title>A new outlook on sporulation: Clostridium algidixylanolyticum.</title>
        <authorList>
            <person name="Poppleton D.I."/>
            <person name="Gribaldo S."/>
        </authorList>
    </citation>
    <scope>NUCLEOTIDE SEQUENCE [LARGE SCALE GENOMIC DNA]</scope>
    <source>
        <strain evidence="10 11">SPL73</strain>
    </source>
</reference>
<dbReference type="GO" id="GO:0006364">
    <property type="term" value="P:rRNA processing"/>
    <property type="evidence" value="ECO:0007669"/>
    <property type="project" value="UniProtKB-UniRule"/>
</dbReference>
<accession>A0A419SSM5</accession>
<proteinExistence type="inferred from homology"/>
<dbReference type="EC" id="3.1.-.-" evidence="9"/>
<keyword evidence="11" id="KW-1185">Reference proteome</keyword>
<dbReference type="GO" id="GO:0008270">
    <property type="term" value="F:zinc ion binding"/>
    <property type="evidence" value="ECO:0007669"/>
    <property type="project" value="UniProtKB-UniRule"/>
</dbReference>
<keyword evidence="9" id="KW-0963">Cytoplasm</keyword>
<gene>
    <name evidence="9" type="primary">ybeY</name>
    <name evidence="10" type="ORF">BET01_12035</name>
</gene>
<dbReference type="GO" id="GO:0004521">
    <property type="term" value="F:RNA endonuclease activity"/>
    <property type="evidence" value="ECO:0007669"/>
    <property type="project" value="UniProtKB-UniRule"/>
</dbReference>
<organism evidence="10 11">
    <name type="scientific">Lacrimispora algidixylanolytica</name>
    <dbReference type="NCBI Taxonomy" id="94868"/>
    <lineage>
        <taxon>Bacteria</taxon>
        <taxon>Bacillati</taxon>
        <taxon>Bacillota</taxon>
        <taxon>Clostridia</taxon>
        <taxon>Lachnospirales</taxon>
        <taxon>Lachnospiraceae</taxon>
        <taxon>Lacrimispora</taxon>
    </lineage>
</organism>
<evidence type="ECO:0000256" key="6">
    <source>
        <dbReference type="ARBA" id="ARBA00022759"/>
    </source>
</evidence>
<dbReference type="GO" id="GO:0004222">
    <property type="term" value="F:metalloendopeptidase activity"/>
    <property type="evidence" value="ECO:0007669"/>
    <property type="project" value="InterPro"/>
</dbReference>
<keyword evidence="7 9" id="KW-0378">Hydrolase</keyword>
<dbReference type="SUPFAM" id="SSF55486">
    <property type="entry name" value="Metalloproteases ('zincins'), catalytic domain"/>
    <property type="match status" value="1"/>
</dbReference>
<evidence type="ECO:0000313" key="11">
    <source>
        <dbReference type="Proteomes" id="UP000284277"/>
    </source>
</evidence>
<dbReference type="Pfam" id="PF02130">
    <property type="entry name" value="YbeY"/>
    <property type="match status" value="1"/>
</dbReference>
<comment type="cofactor">
    <cofactor evidence="9">
        <name>Zn(2+)</name>
        <dbReference type="ChEBI" id="CHEBI:29105"/>
    </cofactor>
    <text evidence="9">Binds 1 zinc ion.</text>
</comment>
<comment type="similarity">
    <text evidence="1 9">Belongs to the endoribonuclease YbeY family.</text>
</comment>
<dbReference type="NCBIfam" id="TIGR00043">
    <property type="entry name" value="rRNA maturation RNase YbeY"/>
    <property type="match status" value="1"/>
</dbReference>
<feature type="binding site" evidence="9">
    <location>
        <position position="141"/>
    </location>
    <ligand>
        <name>Zn(2+)</name>
        <dbReference type="ChEBI" id="CHEBI:29105"/>
        <note>catalytic</note>
    </ligand>
</feature>
<dbReference type="InterPro" id="IPR023091">
    <property type="entry name" value="MetalPrtase_cat_dom_sf_prd"/>
</dbReference>
<dbReference type="InterPro" id="IPR020549">
    <property type="entry name" value="YbeY_CS"/>
</dbReference>
<name>A0A419SSM5_9FIRM</name>
<dbReference type="Gene3D" id="3.40.390.30">
    <property type="entry name" value="Metalloproteases ('zincins'), catalytic domain"/>
    <property type="match status" value="1"/>
</dbReference>
<keyword evidence="6 9" id="KW-0255">Endonuclease</keyword>
<sequence>MTINIEYESETKLDIPYKEIITAAIEESMDYEGCPYEAEVNVLITDNEDIRQINKEFRNIDSPTDVLSFPMVDYESPSNFDHLEDMTNDYFSPETGELLLGDIVISVDKVMEQAEKYGHSETREMAFLVAHSMLHLFGYDHMEEDERLVMEQKQEEILSRRGYVR</sequence>
<dbReference type="OrthoDB" id="9807740at2"/>
<dbReference type="RefSeq" id="WP_120198880.1">
    <property type="nucleotide sequence ID" value="NZ_MCIA01000035.1"/>
</dbReference>
<protein>
    <recommendedName>
        <fullName evidence="9">Endoribonuclease YbeY</fullName>
        <ecNumber evidence="9">3.1.-.-</ecNumber>
    </recommendedName>
</protein>
<evidence type="ECO:0000256" key="7">
    <source>
        <dbReference type="ARBA" id="ARBA00022801"/>
    </source>
</evidence>
<keyword evidence="3 9" id="KW-0698">rRNA processing</keyword>
<evidence type="ECO:0000256" key="8">
    <source>
        <dbReference type="ARBA" id="ARBA00022833"/>
    </source>
</evidence>
<evidence type="ECO:0000313" key="10">
    <source>
        <dbReference type="EMBL" id="RKD28251.1"/>
    </source>
</evidence>
<comment type="subcellular location">
    <subcellularLocation>
        <location evidence="9">Cytoplasm</location>
    </subcellularLocation>
</comment>
<dbReference type="PROSITE" id="PS01306">
    <property type="entry name" value="UPF0054"/>
    <property type="match status" value="1"/>
</dbReference>
<dbReference type="InterPro" id="IPR002036">
    <property type="entry name" value="YbeY"/>
</dbReference>
<evidence type="ECO:0000256" key="3">
    <source>
        <dbReference type="ARBA" id="ARBA00022552"/>
    </source>
</evidence>
<evidence type="ECO:0000256" key="5">
    <source>
        <dbReference type="ARBA" id="ARBA00022723"/>
    </source>
</evidence>
<evidence type="ECO:0000256" key="1">
    <source>
        <dbReference type="ARBA" id="ARBA00010875"/>
    </source>
</evidence>
<comment type="caution">
    <text evidence="10">The sequence shown here is derived from an EMBL/GenBank/DDBJ whole genome shotgun (WGS) entry which is preliminary data.</text>
</comment>
<dbReference type="GO" id="GO:0005737">
    <property type="term" value="C:cytoplasm"/>
    <property type="evidence" value="ECO:0007669"/>
    <property type="project" value="UniProtKB-SubCell"/>
</dbReference>
<evidence type="ECO:0000256" key="4">
    <source>
        <dbReference type="ARBA" id="ARBA00022722"/>
    </source>
</evidence>
<comment type="function">
    <text evidence="9">Single strand-specific metallo-endoribonuclease involved in late-stage 70S ribosome quality control and in maturation of the 3' terminus of the 16S rRNA.</text>
</comment>
<keyword evidence="8 9" id="KW-0862">Zinc</keyword>
<dbReference type="AlphaFoldDB" id="A0A419SSM5"/>
<keyword evidence="4 9" id="KW-0540">Nuclease</keyword>
<feature type="binding site" evidence="9">
    <location>
        <position position="135"/>
    </location>
    <ligand>
        <name>Zn(2+)</name>
        <dbReference type="ChEBI" id="CHEBI:29105"/>
        <note>catalytic</note>
    </ligand>
</feature>
<dbReference type="PANTHER" id="PTHR46986:SF1">
    <property type="entry name" value="ENDORIBONUCLEASE YBEY, CHLOROPLASTIC"/>
    <property type="match status" value="1"/>
</dbReference>